<organism evidence="1 2">
    <name type="scientific">Funneliformis caledonium</name>
    <dbReference type="NCBI Taxonomy" id="1117310"/>
    <lineage>
        <taxon>Eukaryota</taxon>
        <taxon>Fungi</taxon>
        <taxon>Fungi incertae sedis</taxon>
        <taxon>Mucoromycota</taxon>
        <taxon>Glomeromycotina</taxon>
        <taxon>Glomeromycetes</taxon>
        <taxon>Glomerales</taxon>
        <taxon>Glomeraceae</taxon>
        <taxon>Funneliformis</taxon>
    </lineage>
</organism>
<dbReference type="Proteomes" id="UP000789570">
    <property type="component" value="Unassembled WGS sequence"/>
</dbReference>
<evidence type="ECO:0000313" key="1">
    <source>
        <dbReference type="EMBL" id="CAG8498904.1"/>
    </source>
</evidence>
<sequence length="58" mass="6579">MLNHGQLDHFSDSKSKNVVQIYSYMADLELHLTLPPVLKAYAYLAHIAKDDSESSYPI</sequence>
<reference evidence="1" key="1">
    <citation type="submission" date="2021-06" db="EMBL/GenBank/DDBJ databases">
        <authorList>
            <person name="Kallberg Y."/>
            <person name="Tangrot J."/>
            <person name="Rosling A."/>
        </authorList>
    </citation>
    <scope>NUCLEOTIDE SEQUENCE</scope>
    <source>
        <strain evidence="1">UK204</strain>
    </source>
</reference>
<dbReference type="OrthoDB" id="2447717at2759"/>
<name>A0A9N9EZZ9_9GLOM</name>
<evidence type="ECO:0000313" key="2">
    <source>
        <dbReference type="Proteomes" id="UP000789570"/>
    </source>
</evidence>
<proteinExistence type="predicted"/>
<comment type="caution">
    <text evidence="1">The sequence shown here is derived from an EMBL/GenBank/DDBJ whole genome shotgun (WGS) entry which is preliminary data.</text>
</comment>
<accession>A0A9N9EZZ9</accession>
<keyword evidence="2" id="KW-1185">Reference proteome</keyword>
<protein>
    <submittedName>
        <fullName evidence="1">7573_t:CDS:1</fullName>
    </submittedName>
</protein>
<dbReference type="EMBL" id="CAJVPQ010000641">
    <property type="protein sequence ID" value="CAG8498904.1"/>
    <property type="molecule type" value="Genomic_DNA"/>
</dbReference>
<gene>
    <name evidence="1" type="ORF">FCALED_LOCUS3600</name>
</gene>
<dbReference type="AlphaFoldDB" id="A0A9N9EZZ9"/>